<organism evidence="1 2">
    <name type="scientific">Dipteronia sinensis</name>
    <dbReference type="NCBI Taxonomy" id="43782"/>
    <lineage>
        <taxon>Eukaryota</taxon>
        <taxon>Viridiplantae</taxon>
        <taxon>Streptophyta</taxon>
        <taxon>Embryophyta</taxon>
        <taxon>Tracheophyta</taxon>
        <taxon>Spermatophyta</taxon>
        <taxon>Magnoliopsida</taxon>
        <taxon>eudicotyledons</taxon>
        <taxon>Gunneridae</taxon>
        <taxon>Pentapetalae</taxon>
        <taxon>rosids</taxon>
        <taxon>malvids</taxon>
        <taxon>Sapindales</taxon>
        <taxon>Sapindaceae</taxon>
        <taxon>Hippocastanoideae</taxon>
        <taxon>Acereae</taxon>
        <taxon>Dipteronia</taxon>
    </lineage>
</organism>
<keyword evidence="2" id="KW-1185">Reference proteome</keyword>
<evidence type="ECO:0000313" key="1">
    <source>
        <dbReference type="EMBL" id="KAK3182807.1"/>
    </source>
</evidence>
<evidence type="ECO:0008006" key="3">
    <source>
        <dbReference type="Google" id="ProtNLM"/>
    </source>
</evidence>
<reference evidence="1" key="1">
    <citation type="journal article" date="2023" name="Plant J.">
        <title>Genome sequences and population genomics provide insights into the demographic history, inbreeding, and mutation load of two 'living fossil' tree species of Dipteronia.</title>
        <authorList>
            <person name="Feng Y."/>
            <person name="Comes H.P."/>
            <person name="Chen J."/>
            <person name="Zhu S."/>
            <person name="Lu R."/>
            <person name="Zhang X."/>
            <person name="Li P."/>
            <person name="Qiu J."/>
            <person name="Olsen K.M."/>
            <person name="Qiu Y."/>
        </authorList>
    </citation>
    <scope>NUCLEOTIDE SEQUENCE</scope>
    <source>
        <strain evidence="1">NBL</strain>
    </source>
</reference>
<name>A0AAE0DQX7_9ROSI</name>
<dbReference type="PANTHER" id="PTHR33223">
    <property type="entry name" value="CCHC-TYPE DOMAIN-CONTAINING PROTEIN"/>
    <property type="match status" value="1"/>
</dbReference>
<dbReference type="EMBL" id="JANJYJ010000010">
    <property type="protein sequence ID" value="KAK3182807.1"/>
    <property type="molecule type" value="Genomic_DNA"/>
</dbReference>
<proteinExistence type="predicted"/>
<dbReference type="Proteomes" id="UP001281410">
    <property type="component" value="Unassembled WGS sequence"/>
</dbReference>
<accession>A0AAE0DQX7</accession>
<dbReference type="AlphaFoldDB" id="A0AAE0DQX7"/>
<gene>
    <name evidence="1" type="ORF">Dsin_030093</name>
</gene>
<dbReference type="PANTHER" id="PTHR33223:SF9">
    <property type="entry name" value="RETROTRANSPOSON GAG DOMAIN-CONTAINING PROTEIN"/>
    <property type="match status" value="1"/>
</dbReference>
<sequence length="125" mass="14210">MPAPIKRSAANNVVDSPFVDKIAMVEMPRKLGFPDMKQYDRITNPDDHITQFIQRMFTATIPRDLKKACMCKGFGMSLMGLALQWYTNLPNVSISLFAQLTDTLVEQFASSRKLEKQSEDLYSIT</sequence>
<protein>
    <recommendedName>
        <fullName evidence="3">Retrotransposon gag domain-containing protein</fullName>
    </recommendedName>
</protein>
<evidence type="ECO:0000313" key="2">
    <source>
        <dbReference type="Proteomes" id="UP001281410"/>
    </source>
</evidence>
<comment type="caution">
    <text evidence="1">The sequence shown here is derived from an EMBL/GenBank/DDBJ whole genome shotgun (WGS) entry which is preliminary data.</text>
</comment>